<accession>A0A323V7Z5</accession>
<dbReference type="RefSeq" id="WP_110553352.1">
    <property type="nucleotide sequence ID" value="NZ_JACIBU010000002.1"/>
</dbReference>
<name>A0A323V7Z5_9ACTN</name>
<dbReference type="EMBL" id="QKNV01000216">
    <property type="protein sequence ID" value="PZA20160.1"/>
    <property type="molecule type" value="Genomic_DNA"/>
</dbReference>
<keyword evidence="2" id="KW-0131">Cell cycle</keyword>
<evidence type="ECO:0000313" key="4">
    <source>
        <dbReference type="Proteomes" id="UP000247602"/>
    </source>
</evidence>
<dbReference type="Proteomes" id="UP000580718">
    <property type="component" value="Unassembled WGS sequence"/>
</dbReference>
<keyword evidence="4" id="KW-1185">Reference proteome</keyword>
<dbReference type="EMBL" id="JACIBU010000002">
    <property type="protein sequence ID" value="MBB3678441.1"/>
    <property type="molecule type" value="Genomic_DNA"/>
</dbReference>
<evidence type="ECO:0000256" key="1">
    <source>
        <dbReference type="SAM" id="Coils"/>
    </source>
</evidence>
<sequence length="229" mass="25711">MTEVVYRLYETVDELTTVIENARSVPMSSSCMVPRDHLLDLLDDLRESLPDEVQQAGVIVEQRTEILQQAQAEAERLTGRTRSETEQVVAAARRQREELIGTARRQRDEILTQAQAEADELLAEAEAEADRLLAEARQVREQLIADGQRAQAELVAAGEAEHERLLTETEVYRTAVDRADELGAQTAAEVARMRAEVDDYVDTRLADFGNTLAHMVRSVEKARTNLRTP</sequence>
<dbReference type="Proteomes" id="UP000247602">
    <property type="component" value="Unassembled WGS sequence"/>
</dbReference>
<protein>
    <submittedName>
        <fullName evidence="2">Cell division septum initiation protein DivIVA</fullName>
    </submittedName>
</protein>
<reference evidence="3 4" key="1">
    <citation type="submission" date="2018-06" db="EMBL/GenBank/DDBJ databases">
        <title>Draft genome sequence of Modestobacter versicolor CP153-2.</title>
        <authorList>
            <person name="Gundlapally S.R."/>
        </authorList>
    </citation>
    <scope>NUCLEOTIDE SEQUENCE [LARGE SCALE GENOMIC DNA]</scope>
    <source>
        <strain evidence="3 4">CP153-2</strain>
    </source>
</reference>
<comment type="caution">
    <text evidence="3">The sequence shown here is derived from an EMBL/GenBank/DDBJ whole genome shotgun (WGS) entry which is preliminary data.</text>
</comment>
<feature type="coiled-coil region" evidence="1">
    <location>
        <begin position="60"/>
        <end position="153"/>
    </location>
</feature>
<evidence type="ECO:0000313" key="3">
    <source>
        <dbReference type="EMBL" id="PZA20160.1"/>
    </source>
</evidence>
<evidence type="ECO:0000313" key="2">
    <source>
        <dbReference type="EMBL" id="MBB3678441.1"/>
    </source>
</evidence>
<dbReference type="PANTHER" id="PTHR38010:SF1">
    <property type="entry name" value="SLR0848 PROTEIN"/>
    <property type="match status" value="1"/>
</dbReference>
<organism evidence="3 4">
    <name type="scientific">Modestobacter versicolor</name>
    <dbReference type="NCBI Taxonomy" id="429133"/>
    <lineage>
        <taxon>Bacteria</taxon>
        <taxon>Bacillati</taxon>
        <taxon>Actinomycetota</taxon>
        <taxon>Actinomycetes</taxon>
        <taxon>Geodermatophilales</taxon>
        <taxon>Geodermatophilaceae</taxon>
        <taxon>Modestobacter</taxon>
    </lineage>
</organism>
<keyword evidence="2" id="KW-0132">Cell division</keyword>
<reference evidence="2 5" key="2">
    <citation type="submission" date="2020-08" db="EMBL/GenBank/DDBJ databases">
        <title>Sequencing the genomes of 1000 actinobacteria strains.</title>
        <authorList>
            <person name="Klenk H.-P."/>
        </authorList>
    </citation>
    <scope>NUCLEOTIDE SEQUENCE [LARGE SCALE GENOMIC DNA]</scope>
    <source>
        <strain evidence="2 5">DSM 16678</strain>
    </source>
</reference>
<dbReference type="OrthoDB" id="3291843at2"/>
<keyword evidence="1" id="KW-0175">Coiled coil</keyword>
<dbReference type="PANTHER" id="PTHR38010">
    <property type="entry name" value="SLR0848 PROTEIN"/>
    <property type="match status" value="1"/>
</dbReference>
<dbReference type="AlphaFoldDB" id="A0A323V7Z5"/>
<gene>
    <name evidence="3" type="ORF">DMO24_16920</name>
    <name evidence="2" type="ORF">FHX36_004230</name>
</gene>
<proteinExistence type="predicted"/>
<dbReference type="GO" id="GO:0051301">
    <property type="term" value="P:cell division"/>
    <property type="evidence" value="ECO:0007669"/>
    <property type="project" value="UniProtKB-KW"/>
</dbReference>
<evidence type="ECO:0000313" key="5">
    <source>
        <dbReference type="Proteomes" id="UP000580718"/>
    </source>
</evidence>